<dbReference type="InterPro" id="IPR000573">
    <property type="entry name" value="AconitaseA/IPMdHydase_ssu_swvl"/>
</dbReference>
<evidence type="ECO:0000313" key="21">
    <source>
        <dbReference type="EMBL" id="THH21503.1"/>
    </source>
</evidence>
<feature type="domain" description="Fibronectin type III-like" evidence="20">
    <location>
        <begin position="1004"/>
        <end position="1073"/>
    </location>
</feature>
<keyword evidence="7" id="KW-0479">Metal-binding</keyword>
<dbReference type="InterPro" id="IPR050926">
    <property type="entry name" value="Aconitase/IPM_isomerase"/>
</dbReference>
<dbReference type="Gene3D" id="3.40.1060.10">
    <property type="entry name" value="Aconitase, Domain 2"/>
    <property type="match status" value="1"/>
</dbReference>
<evidence type="ECO:0000256" key="8">
    <source>
        <dbReference type="ARBA" id="ARBA00022801"/>
    </source>
</evidence>
<dbReference type="GO" id="GO:0051539">
    <property type="term" value="F:4 iron, 4 sulfur cluster binding"/>
    <property type="evidence" value="ECO:0007669"/>
    <property type="project" value="InterPro"/>
</dbReference>
<dbReference type="InterPro" id="IPR006248">
    <property type="entry name" value="Aconitase_mito-like"/>
</dbReference>
<keyword evidence="8" id="KW-0378">Hydrolase</keyword>
<dbReference type="PANTHER" id="PTHR43160:SF2">
    <property type="entry name" value="HOMOCITRATE DEHYDRATASE, MITOCHONDRIAL"/>
    <property type="match status" value="1"/>
</dbReference>
<keyword evidence="12" id="KW-0411">Iron-sulfur</keyword>
<keyword evidence="17" id="KW-0326">Glycosidase</keyword>
<evidence type="ECO:0000256" key="12">
    <source>
        <dbReference type="ARBA" id="ARBA00023014"/>
    </source>
</evidence>
<dbReference type="InterPro" id="IPR026891">
    <property type="entry name" value="Fn3-like"/>
</dbReference>
<comment type="subcellular location">
    <subcellularLocation>
        <location evidence="3">Mitochondrion</location>
    </subcellularLocation>
</comment>
<evidence type="ECO:0000256" key="3">
    <source>
        <dbReference type="ARBA" id="ARBA00004173"/>
    </source>
</evidence>
<reference evidence="21 22" key="1">
    <citation type="submission" date="2019-02" db="EMBL/GenBank/DDBJ databases">
        <title>Genome sequencing of the rare red list fungi Bondarzewia mesenterica.</title>
        <authorList>
            <person name="Buettner E."/>
            <person name="Kellner H."/>
        </authorList>
    </citation>
    <scope>NUCLEOTIDE SEQUENCE [LARGE SCALE GENOMIC DNA]</scope>
    <source>
        <strain evidence="21 22">DSM 108281</strain>
    </source>
</reference>
<keyword evidence="11" id="KW-0408">Iron</keyword>
<dbReference type="GO" id="GO:0030170">
    <property type="term" value="F:pyridoxal phosphate binding"/>
    <property type="evidence" value="ECO:0007669"/>
    <property type="project" value="InterPro"/>
</dbReference>
<dbReference type="SUPFAM" id="SSF52279">
    <property type="entry name" value="Beta-D-glucan exohydrolase, C-terminal domain"/>
    <property type="match status" value="1"/>
</dbReference>
<dbReference type="Pfam" id="PF00933">
    <property type="entry name" value="Glyco_hydro_3"/>
    <property type="match status" value="1"/>
</dbReference>
<evidence type="ECO:0000256" key="11">
    <source>
        <dbReference type="ARBA" id="ARBA00023004"/>
    </source>
</evidence>
<evidence type="ECO:0000256" key="5">
    <source>
        <dbReference type="ARBA" id="ARBA00005336"/>
    </source>
</evidence>
<dbReference type="Gene3D" id="3.30.499.10">
    <property type="entry name" value="Aconitase, domain 3"/>
    <property type="match status" value="2"/>
</dbReference>
<dbReference type="SUPFAM" id="SSF53732">
    <property type="entry name" value="Aconitase iron-sulfur domain"/>
    <property type="match status" value="1"/>
</dbReference>
<dbReference type="EMBL" id="SGPL01000002">
    <property type="protein sequence ID" value="THH21503.1"/>
    <property type="molecule type" value="Genomic_DNA"/>
</dbReference>
<sequence length="1823" mass="197027">MAILLQEQDGVEHYKVHEYSRSGNFNRNAMEHTIASLDGAYVCIGLCSDGRCDLALGPQCAHENQGAKTTSVDLKNADEAKIKGVIQENAKMRTFCQHGCTVSSDMTITIALAQLDRIPNKFYLAPDWHPPHRFYRPRTSFRSPSPRRQYISFTILFLQGADIATHSLTKHVNGHFDGIMWARILPTHHSATFERLAFKCDRDSAKRSRLLACAAGCQDAASSHEGHGSNALAVAHALTTSPHFTDVIYAGLATHPRNALARCSLFPHAERFVKSFLTACTSTILSSYQLLPSCSPSILKTFQIGRMIPQISNFTSADFSGPTHSLLFRPATVLVSREWHIRQDKSFKLFVAVIFRAASGRTPARCHEWKTPLHARQAVANLTLSEKARLTTGVGLLGFSTCTGSTNAIDSLNFPGLCLQDSALGVRNANGNSAFPAGINVAATFNRTLMNQRGVAMGQEFRGKGIHVQLGPMMNLMRIPASGRAWEGYVIFSPPPPIHVHGVVRFGGDPYLSGEGAYETITGIQSQGVQAVAKHFINNEQEHNRMKSSSNVDDRTQHELYLHPFLRSVQANVAAIMCSYNLVNGTYACENNSTLDGLLKTELAFQGYVMSDWYATHSTTSANMGLDMTMPGDEFPLSIISYFGDTLVLAVNSGDVSESRVDDMATRILAAWYDSSRMLQYVADSQGCSLIREIGAASTVLLKNTRNALPLKAPKTIAVIGSGAGSNFFGPNSCLDRSCDSGVLAMGWGSGTANFPYLVTPLDAITNRSAVDGTTVSSSLSDSDLNAAASTAAGKDVAFVFITADSGEDGYLVEGNTGDRNNLEAWHGGDTLVEQVASINNNTVVVVNTVGPIILEAWIDNPNVTALVWSGLPGQEAGNSLTDILYGVYNPSGRLPYTIAKSADDYPAQIDATITLTTIQINYTEGLNIDYRHFDAANITPRYEFGFGLSYTAFHYSLLLILGSAAGATPPSPGFGSSLNSSLHEKVITVTFILTNTGTVHGHEIPQLYLSPPASANSPPFLLKGFDSVFLSPGQSTIVTMKLSRSLATHSPLVEKDCSSITPPYIALIQNLAHVRKALNNKPLTLAEKILYSHLFDPEHGIHNSGIVRGETYLQLRPERVAMQDASAQMAILQFMSAGLDRTAVPSSIHCDHLIQASAGAKTDLERAIVSNKEVFDFLESAARKYGIEFWKPGSGIIHQIVLENYAAPGMLMLGTDSHTPNAGGLGMLAIGVGGADAVDAMTGTPWELKAPQIVGIHLTGKMNGWATPKDLILHLAGKLTVKGGTGRILEYFGPGVFDQSCTGLATMANMGAEVGATTSTFPYTPNMQAYLHATGRGPVARAADEAAAKGFLRADEGAQYDDVIEINLSELEPTINGPFTPDLATPLSKFGSFIQKQGWKDEISAGLIGSCTNSSYEDMTSVADLARQAKAAGLKSKVPFLCTPGSEQIRATMERDNVTQDLEDVGAVVLANACGPCIGQWKREDKKGEENAILTSFNRNFKSRNDGNRFTMNFLASPTIVTAMAFSGKLSFNPMTDSISLPSGGSFTFTPPSGQDLPAAGFTPGETSYYPSPTPEPQPDTQIVIQKDSQRLEILEPFTSHFGPNSHNPRGLELPSLRVLMRVRGKCTTDHISAAGPWLKYKGHLTNISENLLITAVNDEGGEVNVAFDHDHDASQSETDTIPGVAKRFKARNQPWALIVDENYGEGSAREHAALQPRFYGCAMIIARSFARIHETNLKKQGVLPLWFVDKADYSRIGAGDVVETQGLENLLSGDANAKVTVKVTKRDGQVFEILTRHTMSSDQLKWLQSGSALNYIRSRIN</sequence>
<dbReference type="InterPro" id="IPR000277">
    <property type="entry name" value="Cys/Met-Metab_PyrdxlP-dep_enz"/>
</dbReference>
<evidence type="ECO:0000256" key="4">
    <source>
        <dbReference type="ARBA" id="ARBA00004987"/>
    </source>
</evidence>
<accession>A0A4V3XGH9</accession>
<dbReference type="FunFam" id="3.40.50.1700:FF:000003">
    <property type="entry name" value="Probable beta-glucosidase"/>
    <property type="match status" value="1"/>
</dbReference>
<dbReference type="InterPro" id="IPR015424">
    <property type="entry name" value="PyrdxlP-dep_Trfase"/>
</dbReference>
<dbReference type="PRINTS" id="PR00415">
    <property type="entry name" value="ACONITASE"/>
</dbReference>
<dbReference type="GO" id="GO:0005739">
    <property type="term" value="C:mitochondrion"/>
    <property type="evidence" value="ECO:0007669"/>
    <property type="project" value="UniProtKB-SubCell"/>
</dbReference>
<protein>
    <recommendedName>
        <fullName evidence="6">beta-glucosidase</fullName>
        <ecNumber evidence="6">3.2.1.21</ecNumber>
    </recommendedName>
</protein>
<dbReference type="Gene3D" id="3.20.20.300">
    <property type="entry name" value="Glycoside hydrolase, family 3, N-terminal domain"/>
    <property type="match status" value="1"/>
</dbReference>
<evidence type="ECO:0000256" key="10">
    <source>
        <dbReference type="ARBA" id="ARBA00022946"/>
    </source>
</evidence>
<evidence type="ECO:0000256" key="17">
    <source>
        <dbReference type="ARBA" id="ARBA00023295"/>
    </source>
</evidence>
<dbReference type="Pfam" id="PF01053">
    <property type="entry name" value="Cys_Met_Meta_PP"/>
    <property type="match status" value="1"/>
</dbReference>
<keyword evidence="10" id="KW-0809">Transit peptide</keyword>
<organism evidence="21 22">
    <name type="scientific">Bondarzewia mesenterica</name>
    <dbReference type="NCBI Taxonomy" id="1095465"/>
    <lineage>
        <taxon>Eukaryota</taxon>
        <taxon>Fungi</taxon>
        <taxon>Dikarya</taxon>
        <taxon>Basidiomycota</taxon>
        <taxon>Agaricomycotina</taxon>
        <taxon>Agaricomycetes</taxon>
        <taxon>Russulales</taxon>
        <taxon>Bondarzewiaceae</taxon>
        <taxon>Bondarzewia</taxon>
    </lineage>
</organism>
<dbReference type="FunFam" id="3.20.20.300:FF:000002">
    <property type="entry name" value="Probable beta-glucosidase"/>
    <property type="match status" value="1"/>
</dbReference>
<gene>
    <name evidence="21" type="ORF">EW146_g67</name>
</gene>
<name>A0A4V3XGH9_9AGAM</name>
<dbReference type="GO" id="GO:0008422">
    <property type="term" value="F:beta-glucosidase activity"/>
    <property type="evidence" value="ECO:0007669"/>
    <property type="project" value="UniProtKB-EC"/>
</dbReference>
<comment type="similarity">
    <text evidence="5">Belongs to the glycosyl hydrolase 3 family.</text>
</comment>
<evidence type="ECO:0000259" key="20">
    <source>
        <dbReference type="SMART" id="SM01217"/>
    </source>
</evidence>
<dbReference type="EC" id="3.2.1.21" evidence="6"/>
<comment type="cofactor">
    <cofactor evidence="2">
        <name>pyridoxal 5'-phosphate</name>
        <dbReference type="ChEBI" id="CHEBI:597326"/>
    </cofactor>
</comment>
<dbReference type="InterPro" id="IPR015928">
    <property type="entry name" value="Aconitase/3IPM_dehydase_swvl"/>
</dbReference>
<comment type="caution">
    <text evidence="21">The sequence shown here is derived from an EMBL/GenBank/DDBJ whole genome shotgun (WGS) entry which is preliminary data.</text>
</comment>
<dbReference type="FunFam" id="3.30.499.10:FF:000004">
    <property type="entry name" value="Aconitate hydratase, mitochondrial"/>
    <property type="match status" value="1"/>
</dbReference>
<dbReference type="InterPro" id="IPR036881">
    <property type="entry name" value="Glyco_hydro_3_C_sf"/>
</dbReference>
<dbReference type="SUPFAM" id="SSF53383">
    <property type="entry name" value="PLP-dependent transferases"/>
    <property type="match status" value="1"/>
</dbReference>
<evidence type="ECO:0000256" key="15">
    <source>
        <dbReference type="ARBA" id="ARBA00023239"/>
    </source>
</evidence>
<dbReference type="InterPro" id="IPR018136">
    <property type="entry name" value="Aconitase_4Fe-4S_BS"/>
</dbReference>
<dbReference type="SUPFAM" id="SSF51445">
    <property type="entry name" value="(Trans)glycosidases"/>
    <property type="match status" value="1"/>
</dbReference>
<dbReference type="Pfam" id="PF01915">
    <property type="entry name" value="Glyco_hydro_3_C"/>
    <property type="match status" value="1"/>
</dbReference>
<dbReference type="SMART" id="SM01217">
    <property type="entry name" value="Fn3_like"/>
    <property type="match status" value="1"/>
</dbReference>
<dbReference type="PROSITE" id="PS00450">
    <property type="entry name" value="ACONITASE_1"/>
    <property type="match status" value="1"/>
</dbReference>
<proteinExistence type="inferred from homology"/>
<feature type="region of interest" description="Disordered" evidence="19">
    <location>
        <begin position="1558"/>
        <end position="1580"/>
    </location>
</feature>
<evidence type="ECO:0000256" key="7">
    <source>
        <dbReference type="ARBA" id="ARBA00022723"/>
    </source>
</evidence>
<dbReference type="InterPro" id="IPR017853">
    <property type="entry name" value="GH"/>
</dbReference>
<dbReference type="NCBIfam" id="NF005558">
    <property type="entry name" value="PRK07229.1"/>
    <property type="match status" value="1"/>
</dbReference>
<dbReference type="Gene3D" id="3.40.50.1700">
    <property type="entry name" value="Glycoside hydrolase family 3 C-terminal domain"/>
    <property type="match status" value="1"/>
</dbReference>
<dbReference type="InterPro" id="IPR015931">
    <property type="entry name" value="Acnase/IPM_dHydase_lsu_aba_1/3"/>
</dbReference>
<dbReference type="GO" id="GO:0046872">
    <property type="term" value="F:metal ion binding"/>
    <property type="evidence" value="ECO:0007669"/>
    <property type="project" value="UniProtKB-KW"/>
</dbReference>
<dbReference type="GO" id="GO:0019346">
    <property type="term" value="P:transsulfuration"/>
    <property type="evidence" value="ECO:0007669"/>
    <property type="project" value="InterPro"/>
</dbReference>
<dbReference type="InterPro" id="IPR013783">
    <property type="entry name" value="Ig-like_fold"/>
</dbReference>
<dbReference type="InterPro" id="IPR015932">
    <property type="entry name" value="Aconitase_dom2"/>
</dbReference>
<dbReference type="FunFam" id="3.30.499.10:FF:000003">
    <property type="entry name" value="Aconitate hydratase, mitochondrial"/>
    <property type="match status" value="1"/>
</dbReference>
<dbReference type="InterPro" id="IPR001030">
    <property type="entry name" value="Acoase/IPM_deHydtase_lsu_aba"/>
</dbReference>
<keyword evidence="18" id="KW-0624">Polysaccharide degradation</keyword>
<dbReference type="OrthoDB" id="2224430at2759"/>
<dbReference type="PANTHER" id="PTHR43160">
    <property type="entry name" value="ACONITATE HYDRATASE B"/>
    <property type="match status" value="1"/>
</dbReference>
<evidence type="ECO:0000256" key="19">
    <source>
        <dbReference type="SAM" id="MobiDB-lite"/>
    </source>
</evidence>
<dbReference type="FunFam" id="3.40.1060.10:FF:000001">
    <property type="entry name" value="Aconitate hydratase, mitochondrial"/>
    <property type="match status" value="1"/>
</dbReference>
<evidence type="ECO:0000256" key="2">
    <source>
        <dbReference type="ARBA" id="ARBA00001933"/>
    </source>
</evidence>
<dbReference type="InterPro" id="IPR036962">
    <property type="entry name" value="Glyco_hydro_3_N_sf"/>
</dbReference>
<keyword evidence="16" id="KW-0119">Carbohydrate metabolism</keyword>
<dbReference type="InterPro" id="IPR036008">
    <property type="entry name" value="Aconitase_4Fe-4S_dom"/>
</dbReference>
<dbReference type="InterPro" id="IPR002772">
    <property type="entry name" value="Glyco_hydro_3_C"/>
</dbReference>
<keyword evidence="22" id="KW-1185">Reference proteome</keyword>
<evidence type="ECO:0000256" key="14">
    <source>
        <dbReference type="ARBA" id="ARBA00023180"/>
    </source>
</evidence>
<evidence type="ECO:0000256" key="13">
    <source>
        <dbReference type="ARBA" id="ARBA00023128"/>
    </source>
</evidence>
<evidence type="ECO:0000256" key="16">
    <source>
        <dbReference type="ARBA" id="ARBA00023277"/>
    </source>
</evidence>
<dbReference type="GO" id="GO:0006099">
    <property type="term" value="P:tricarboxylic acid cycle"/>
    <property type="evidence" value="ECO:0007669"/>
    <property type="project" value="InterPro"/>
</dbReference>
<dbReference type="FunFam" id="3.20.19.10:FF:000002">
    <property type="entry name" value="Aconitate hydratase, mitochondrial"/>
    <property type="match status" value="1"/>
</dbReference>
<evidence type="ECO:0000256" key="18">
    <source>
        <dbReference type="ARBA" id="ARBA00023326"/>
    </source>
</evidence>
<keyword evidence="9" id="KW-0663">Pyridoxal phosphate</keyword>
<dbReference type="InterPro" id="IPR001764">
    <property type="entry name" value="Glyco_hydro_3_N"/>
</dbReference>
<dbReference type="Pfam" id="PF00694">
    <property type="entry name" value="Aconitase_C"/>
    <property type="match status" value="1"/>
</dbReference>
<dbReference type="PROSITE" id="PS01244">
    <property type="entry name" value="ACONITASE_2"/>
    <property type="match status" value="1"/>
</dbReference>
<comment type="pathway">
    <text evidence="4">Glycan metabolism; cellulose degradation.</text>
</comment>
<keyword evidence="14" id="KW-0325">Glycoprotein</keyword>
<evidence type="ECO:0000256" key="1">
    <source>
        <dbReference type="ARBA" id="ARBA00000448"/>
    </source>
</evidence>
<dbReference type="GO" id="GO:0000272">
    <property type="term" value="P:polysaccharide catabolic process"/>
    <property type="evidence" value="ECO:0007669"/>
    <property type="project" value="UniProtKB-KW"/>
</dbReference>
<dbReference type="Gene3D" id="3.20.19.10">
    <property type="entry name" value="Aconitase, domain 4"/>
    <property type="match status" value="1"/>
</dbReference>
<dbReference type="NCBIfam" id="TIGR01340">
    <property type="entry name" value="aconitase_mito"/>
    <property type="match status" value="1"/>
</dbReference>
<dbReference type="Pfam" id="PF14310">
    <property type="entry name" value="Fn3-like"/>
    <property type="match status" value="1"/>
</dbReference>
<dbReference type="Proteomes" id="UP000310158">
    <property type="component" value="Unassembled WGS sequence"/>
</dbReference>
<comment type="catalytic activity">
    <reaction evidence="1">
        <text>Hydrolysis of terminal, non-reducing beta-D-glucosyl residues with release of beta-D-glucose.</text>
        <dbReference type="EC" id="3.2.1.21"/>
    </reaction>
</comment>
<dbReference type="SUPFAM" id="SSF52016">
    <property type="entry name" value="LeuD/IlvD-like"/>
    <property type="match status" value="1"/>
</dbReference>
<dbReference type="Pfam" id="PF00330">
    <property type="entry name" value="Aconitase"/>
    <property type="match status" value="1"/>
</dbReference>
<evidence type="ECO:0000256" key="6">
    <source>
        <dbReference type="ARBA" id="ARBA00012744"/>
    </source>
</evidence>
<keyword evidence="13" id="KW-0496">Mitochondrion</keyword>
<dbReference type="Gene3D" id="2.60.40.10">
    <property type="entry name" value="Immunoglobulins"/>
    <property type="match status" value="1"/>
</dbReference>
<evidence type="ECO:0000256" key="9">
    <source>
        <dbReference type="ARBA" id="ARBA00022898"/>
    </source>
</evidence>
<dbReference type="GO" id="GO:0005829">
    <property type="term" value="C:cytosol"/>
    <property type="evidence" value="ECO:0007669"/>
    <property type="project" value="TreeGrafter"/>
</dbReference>
<keyword evidence="15" id="KW-0456">Lyase</keyword>
<dbReference type="GO" id="GO:0003994">
    <property type="term" value="F:aconitate hydratase activity"/>
    <property type="evidence" value="ECO:0007669"/>
    <property type="project" value="InterPro"/>
</dbReference>
<evidence type="ECO:0000313" key="22">
    <source>
        <dbReference type="Proteomes" id="UP000310158"/>
    </source>
</evidence>